<dbReference type="OrthoDB" id="9809781at2"/>
<dbReference type="PANTHER" id="PTHR22953">
    <property type="entry name" value="ACID PHOSPHATASE RELATED"/>
    <property type="match status" value="1"/>
</dbReference>
<name>A0A3E1NU77_9BACT</name>
<feature type="domain" description="Calcineurin-like phosphoesterase" evidence="3">
    <location>
        <begin position="47"/>
        <end position="262"/>
    </location>
</feature>
<dbReference type="Gene3D" id="3.60.21.10">
    <property type="match status" value="1"/>
</dbReference>
<dbReference type="SUPFAM" id="SSF56300">
    <property type="entry name" value="Metallo-dependent phosphatases"/>
    <property type="match status" value="1"/>
</dbReference>
<dbReference type="Proteomes" id="UP000261174">
    <property type="component" value="Unassembled WGS sequence"/>
</dbReference>
<evidence type="ECO:0000256" key="2">
    <source>
        <dbReference type="SAM" id="MobiDB-lite"/>
    </source>
</evidence>
<feature type="region of interest" description="Disordered" evidence="2">
    <location>
        <begin position="1"/>
        <end position="21"/>
    </location>
</feature>
<dbReference type="AlphaFoldDB" id="A0A3E1NU77"/>
<keyword evidence="5" id="KW-1185">Reference proteome</keyword>
<comment type="caution">
    <text evidence="4">The sequence shown here is derived from an EMBL/GenBank/DDBJ whole genome shotgun (WGS) entry which is preliminary data.</text>
</comment>
<evidence type="ECO:0000259" key="3">
    <source>
        <dbReference type="Pfam" id="PF00149"/>
    </source>
</evidence>
<dbReference type="RefSeq" id="WP_116856892.1">
    <property type="nucleotide sequence ID" value="NZ_QTJV01000014.1"/>
</dbReference>
<reference evidence="4 5" key="1">
    <citation type="submission" date="2018-08" db="EMBL/GenBank/DDBJ databases">
        <title>Chitinophaga sp. K20C18050901, a novel bacterium isolated from forest soil.</title>
        <authorList>
            <person name="Wang C."/>
        </authorList>
    </citation>
    <scope>NUCLEOTIDE SEQUENCE [LARGE SCALE GENOMIC DNA]</scope>
    <source>
        <strain evidence="4 5">K20C18050901</strain>
    </source>
</reference>
<keyword evidence="1" id="KW-0732">Signal</keyword>
<dbReference type="InterPro" id="IPR029052">
    <property type="entry name" value="Metallo-depent_PP-like"/>
</dbReference>
<proteinExistence type="predicted"/>
<accession>A0A3E1NU77</accession>
<dbReference type="Pfam" id="PF00149">
    <property type="entry name" value="Metallophos"/>
    <property type="match status" value="1"/>
</dbReference>
<evidence type="ECO:0000313" key="5">
    <source>
        <dbReference type="Proteomes" id="UP000261174"/>
    </source>
</evidence>
<dbReference type="GO" id="GO:0003993">
    <property type="term" value="F:acid phosphatase activity"/>
    <property type="evidence" value="ECO:0007669"/>
    <property type="project" value="InterPro"/>
</dbReference>
<gene>
    <name evidence="4" type="ORF">DXN04_28865</name>
</gene>
<evidence type="ECO:0000256" key="1">
    <source>
        <dbReference type="ARBA" id="ARBA00022729"/>
    </source>
</evidence>
<protein>
    <submittedName>
        <fullName evidence="4">Metallophosphoesterase</fullName>
    </submittedName>
</protein>
<sequence length="358" mass="40174">MKYSTPVQKRDQPDDSYKFQPLPAPTGPFPYHLDIAQVIPGIGSQKMTFHLVGDTGSLRSIDFQRKVITAMEAQFAQDNPPQFLFHLGDVVYNHGEASQYYRQFFGPFQHYPAPIFAIAGNHDSDVNPAAAPYHSLEPFVKVFCDTTPQTVSFSNGASRKSMIQPNVYWTLKTPLANIIGMHSNVPKFGIVTPDQQEWLKSELRRANAERPDKALILCIHHAPYSADINHGASIPMITLLESIFAETGVRPDIVFSGHVHNYQRLVKKYDSGRSVCYVVAGGGGYDELHPIADLSDPRFTNELPLFEGVSLENYCYYQHGFLRFSIEKNGAQLVMTGDYYSVADDGLVTHEDHFEIKL</sequence>
<dbReference type="PANTHER" id="PTHR22953:SF153">
    <property type="entry name" value="PURPLE ACID PHOSPHATASE"/>
    <property type="match status" value="1"/>
</dbReference>
<dbReference type="InterPro" id="IPR004843">
    <property type="entry name" value="Calcineurin-like_PHP"/>
</dbReference>
<organism evidence="4 5">
    <name type="scientific">Chitinophaga silvisoli</name>
    <dbReference type="NCBI Taxonomy" id="2291814"/>
    <lineage>
        <taxon>Bacteria</taxon>
        <taxon>Pseudomonadati</taxon>
        <taxon>Bacteroidota</taxon>
        <taxon>Chitinophagia</taxon>
        <taxon>Chitinophagales</taxon>
        <taxon>Chitinophagaceae</taxon>
        <taxon>Chitinophaga</taxon>
    </lineage>
</organism>
<dbReference type="EMBL" id="QTJV01000014">
    <property type="protein sequence ID" value="RFM31394.1"/>
    <property type="molecule type" value="Genomic_DNA"/>
</dbReference>
<evidence type="ECO:0000313" key="4">
    <source>
        <dbReference type="EMBL" id="RFM31394.1"/>
    </source>
</evidence>
<feature type="compositionally biased region" description="Basic and acidic residues" evidence="2">
    <location>
        <begin position="8"/>
        <end position="17"/>
    </location>
</feature>
<dbReference type="InterPro" id="IPR039331">
    <property type="entry name" value="PAPs-like"/>
</dbReference>